<reference evidence="1 2" key="1">
    <citation type="submission" date="2022-12" db="EMBL/GenBank/DDBJ databases">
        <title>Chromosome-level genome assembly of true bugs.</title>
        <authorList>
            <person name="Ma L."/>
            <person name="Li H."/>
        </authorList>
    </citation>
    <scope>NUCLEOTIDE SEQUENCE [LARGE SCALE GENOMIC DNA]</scope>
    <source>
        <strain evidence="1">Lab_2022b</strain>
    </source>
</reference>
<evidence type="ECO:0000313" key="1">
    <source>
        <dbReference type="EMBL" id="KAK9507325.1"/>
    </source>
</evidence>
<proteinExistence type="predicted"/>
<dbReference type="AlphaFoldDB" id="A0AAW1DC54"/>
<name>A0AAW1DC54_9HEMI</name>
<accession>A0AAW1DC54</accession>
<protein>
    <submittedName>
        <fullName evidence="1">Uncharacterized protein</fullName>
    </submittedName>
</protein>
<evidence type="ECO:0000313" key="2">
    <source>
        <dbReference type="Proteomes" id="UP001461498"/>
    </source>
</evidence>
<sequence>MPFIDASTYSLPLSAYVYYNFTYSEDLNFPVRLRREFNQAVVIHRCWCTRLSVMNIPSSRTAIQNVKRTGEHHWRISTHQHR</sequence>
<keyword evidence="2" id="KW-1185">Reference proteome</keyword>
<organism evidence="1 2">
    <name type="scientific">Rhynocoris fuscipes</name>
    <dbReference type="NCBI Taxonomy" id="488301"/>
    <lineage>
        <taxon>Eukaryota</taxon>
        <taxon>Metazoa</taxon>
        <taxon>Ecdysozoa</taxon>
        <taxon>Arthropoda</taxon>
        <taxon>Hexapoda</taxon>
        <taxon>Insecta</taxon>
        <taxon>Pterygota</taxon>
        <taxon>Neoptera</taxon>
        <taxon>Paraneoptera</taxon>
        <taxon>Hemiptera</taxon>
        <taxon>Heteroptera</taxon>
        <taxon>Panheteroptera</taxon>
        <taxon>Cimicomorpha</taxon>
        <taxon>Reduviidae</taxon>
        <taxon>Harpactorinae</taxon>
        <taxon>Harpactorini</taxon>
        <taxon>Rhynocoris</taxon>
    </lineage>
</organism>
<dbReference type="Proteomes" id="UP001461498">
    <property type="component" value="Unassembled WGS sequence"/>
</dbReference>
<gene>
    <name evidence="1" type="ORF">O3M35_007206</name>
</gene>
<dbReference type="EMBL" id="JAPXFL010000004">
    <property type="protein sequence ID" value="KAK9507325.1"/>
    <property type="molecule type" value="Genomic_DNA"/>
</dbReference>
<comment type="caution">
    <text evidence="1">The sequence shown here is derived from an EMBL/GenBank/DDBJ whole genome shotgun (WGS) entry which is preliminary data.</text>
</comment>